<evidence type="ECO:0000259" key="2">
    <source>
        <dbReference type="Pfam" id="PF13439"/>
    </source>
</evidence>
<dbReference type="RefSeq" id="WP_188620845.1">
    <property type="nucleotide sequence ID" value="NZ_BMJE01000004.1"/>
</dbReference>
<feature type="domain" description="Glycosyl transferase family 1" evidence="1">
    <location>
        <begin position="193"/>
        <end position="350"/>
    </location>
</feature>
<protein>
    <submittedName>
        <fullName evidence="3">Capsular polysaccharide biosynthesis protein</fullName>
    </submittedName>
</protein>
<dbReference type="InterPro" id="IPR050194">
    <property type="entry name" value="Glycosyltransferase_grp1"/>
</dbReference>
<proteinExistence type="predicted"/>
<dbReference type="InterPro" id="IPR001296">
    <property type="entry name" value="Glyco_trans_1"/>
</dbReference>
<accession>A0ABQ1JTL0</accession>
<dbReference type="EMBL" id="BMJE01000004">
    <property type="protein sequence ID" value="GGB77504.1"/>
    <property type="molecule type" value="Genomic_DNA"/>
</dbReference>
<reference evidence="4" key="1">
    <citation type="journal article" date="2019" name="Int. J. Syst. Evol. Microbiol.">
        <title>The Global Catalogue of Microorganisms (GCM) 10K type strain sequencing project: providing services to taxonomists for standard genome sequencing and annotation.</title>
        <authorList>
            <consortium name="The Broad Institute Genomics Platform"/>
            <consortium name="The Broad Institute Genome Sequencing Center for Infectious Disease"/>
            <person name="Wu L."/>
            <person name="Ma J."/>
        </authorList>
    </citation>
    <scope>NUCLEOTIDE SEQUENCE [LARGE SCALE GENOMIC DNA]</scope>
    <source>
        <strain evidence="4">CGMCC 1.15461</strain>
    </source>
</reference>
<feature type="domain" description="Glycosyltransferase subfamily 4-like N-terminal" evidence="2">
    <location>
        <begin position="13"/>
        <end position="177"/>
    </location>
</feature>
<comment type="caution">
    <text evidence="3">The sequence shown here is derived from an EMBL/GenBank/DDBJ whole genome shotgun (WGS) entry which is preliminary data.</text>
</comment>
<keyword evidence="4" id="KW-1185">Reference proteome</keyword>
<evidence type="ECO:0000313" key="4">
    <source>
        <dbReference type="Proteomes" id="UP000615760"/>
    </source>
</evidence>
<sequence length="373" mass="42474">MRKLKVAHVLNAVGGVDVYLRLLLNNINDDEFESIVIHSINDAKEPFRDKSGRLIEDYKIPIFREISIIKDLSSVIKTYKLLKKIKPDVVHAHSAKGGIVGRLAGIMAGIRVLYTPHAFSYLSASNTVKNKAFFNIERFFTRTNTAVLATSQSEVERAVNEVGFKKEKVLLFSNSVEPVNNLAPLSIKQTWPDNYICTVGRPSYQKNTLLLIRVIHEIKKHVPIHLVIMGVGHYCEDLQKVQDLIQKLDLTENITLLEWTSRSDVFSIISKSKLYISTSRYEGLPYSVIETLSLGKPCVVSNCDGNKDLVQNNYNGYVIDNEDVENYKDKVILLLRDNDLRAQMGVNAKQLFNKNYNIHNTITLLEETYRKFK</sequence>
<gene>
    <name evidence="3" type="ORF">GCM10007424_16960</name>
</gene>
<dbReference type="SUPFAM" id="SSF53756">
    <property type="entry name" value="UDP-Glycosyltransferase/glycogen phosphorylase"/>
    <property type="match status" value="1"/>
</dbReference>
<organism evidence="3 4">
    <name type="scientific">Flavobacterium suaedae</name>
    <dbReference type="NCBI Taxonomy" id="1767027"/>
    <lineage>
        <taxon>Bacteria</taxon>
        <taxon>Pseudomonadati</taxon>
        <taxon>Bacteroidota</taxon>
        <taxon>Flavobacteriia</taxon>
        <taxon>Flavobacteriales</taxon>
        <taxon>Flavobacteriaceae</taxon>
        <taxon>Flavobacterium</taxon>
    </lineage>
</organism>
<evidence type="ECO:0000259" key="1">
    <source>
        <dbReference type="Pfam" id="PF00534"/>
    </source>
</evidence>
<dbReference type="Pfam" id="PF00534">
    <property type="entry name" value="Glycos_transf_1"/>
    <property type="match status" value="1"/>
</dbReference>
<dbReference type="PANTHER" id="PTHR45947">
    <property type="entry name" value="SULFOQUINOVOSYL TRANSFERASE SQD2"/>
    <property type="match status" value="1"/>
</dbReference>
<dbReference type="PANTHER" id="PTHR45947:SF3">
    <property type="entry name" value="SULFOQUINOVOSYL TRANSFERASE SQD2"/>
    <property type="match status" value="1"/>
</dbReference>
<dbReference type="Gene3D" id="3.40.50.2000">
    <property type="entry name" value="Glycogen Phosphorylase B"/>
    <property type="match status" value="2"/>
</dbReference>
<name>A0ABQ1JTL0_9FLAO</name>
<dbReference type="InterPro" id="IPR028098">
    <property type="entry name" value="Glyco_trans_4-like_N"/>
</dbReference>
<dbReference type="Pfam" id="PF13439">
    <property type="entry name" value="Glyco_transf_4"/>
    <property type="match status" value="1"/>
</dbReference>
<dbReference type="Proteomes" id="UP000615760">
    <property type="component" value="Unassembled WGS sequence"/>
</dbReference>
<evidence type="ECO:0000313" key="3">
    <source>
        <dbReference type="EMBL" id="GGB77504.1"/>
    </source>
</evidence>